<keyword evidence="4" id="KW-1003">Cell membrane</keyword>
<evidence type="ECO:0000313" key="10">
    <source>
        <dbReference type="EMBL" id="AEZ59554.1"/>
    </source>
</evidence>
<evidence type="ECO:0000256" key="3">
    <source>
        <dbReference type="ARBA" id="ARBA00022448"/>
    </source>
</evidence>
<comment type="subcellular location">
    <subcellularLocation>
        <location evidence="1">Cell membrane</location>
        <topology evidence="1">Lipid-anchor</topology>
    </subcellularLocation>
</comment>
<keyword evidence="8" id="KW-0449">Lipoprotein</keyword>
<evidence type="ECO:0000256" key="6">
    <source>
        <dbReference type="ARBA" id="ARBA00023136"/>
    </source>
</evidence>
<gene>
    <name evidence="10" type="ordered locus">TPEGAU_0298</name>
</gene>
<evidence type="ECO:0000259" key="9">
    <source>
        <dbReference type="Pfam" id="PF02608"/>
    </source>
</evidence>
<evidence type="ECO:0000256" key="1">
    <source>
        <dbReference type="ARBA" id="ARBA00004193"/>
    </source>
</evidence>
<dbReference type="Proteomes" id="UP000008192">
    <property type="component" value="Chromosome"/>
</dbReference>
<evidence type="ECO:0000256" key="8">
    <source>
        <dbReference type="ARBA" id="ARBA00023288"/>
    </source>
</evidence>
<dbReference type="InterPro" id="IPR003760">
    <property type="entry name" value="PnrA-like"/>
</dbReference>
<evidence type="ECO:0000256" key="5">
    <source>
        <dbReference type="ARBA" id="ARBA00022729"/>
    </source>
</evidence>
<comment type="similarity">
    <text evidence="2">Belongs to the BMP lipoprotein family.</text>
</comment>
<protein>
    <submittedName>
        <fullName evidence="10">ABC superfamily ATP binding cassette transporter, membrane protein</fullName>
    </submittedName>
</protein>
<dbReference type="SUPFAM" id="SSF53822">
    <property type="entry name" value="Periplasmic binding protein-like I"/>
    <property type="match status" value="1"/>
</dbReference>
<feature type="domain" description="ABC transporter substrate-binding protein PnrA-like" evidence="9">
    <location>
        <begin position="35"/>
        <end position="342"/>
    </location>
</feature>
<dbReference type="Pfam" id="PF02608">
    <property type="entry name" value="Bmp"/>
    <property type="match status" value="1"/>
</dbReference>
<evidence type="ECO:0000313" key="11">
    <source>
        <dbReference type="Proteomes" id="UP000008192"/>
    </source>
</evidence>
<dbReference type="InterPro" id="IPR028082">
    <property type="entry name" value="Peripla_BP_I"/>
</dbReference>
<dbReference type="InterPro" id="IPR050957">
    <property type="entry name" value="BMP_lipoprotein"/>
</dbReference>
<dbReference type="PANTHER" id="PTHR34296">
    <property type="entry name" value="TRANSCRIPTIONAL ACTIVATOR PROTEIN MED"/>
    <property type="match status" value="1"/>
</dbReference>
<name>A0AAU8PLE3_TREPG</name>
<organism evidence="10 11">
    <name type="scientific">Treponema pallidum subsp. pertenue (strain Gauthier)</name>
    <dbReference type="NCBI Taxonomy" id="491080"/>
    <lineage>
        <taxon>Bacteria</taxon>
        <taxon>Pseudomonadati</taxon>
        <taxon>Spirochaetota</taxon>
        <taxon>Spirochaetia</taxon>
        <taxon>Spirochaetales</taxon>
        <taxon>Treponemataceae</taxon>
        <taxon>Treponema</taxon>
    </lineage>
</organism>
<dbReference type="PANTHER" id="PTHR34296:SF2">
    <property type="entry name" value="ABC TRANSPORTER GUANOSINE-BINDING PROTEIN NUPN"/>
    <property type="match status" value="1"/>
</dbReference>
<dbReference type="AlphaFoldDB" id="A0AAU8PLE3"/>
<keyword evidence="6" id="KW-0472">Membrane</keyword>
<dbReference type="Gene3D" id="3.40.50.2300">
    <property type="match status" value="2"/>
</dbReference>
<keyword evidence="7" id="KW-0564">Palmitate</keyword>
<dbReference type="KEGG" id="tpg:TPEGAU_0298"/>
<evidence type="ECO:0000256" key="7">
    <source>
        <dbReference type="ARBA" id="ARBA00023139"/>
    </source>
</evidence>
<dbReference type="GO" id="GO:0005886">
    <property type="term" value="C:plasma membrane"/>
    <property type="evidence" value="ECO:0007669"/>
    <property type="project" value="UniProtKB-SubCell"/>
</dbReference>
<accession>A0AAU8PLE3</accession>
<dbReference type="EMBL" id="CP002376">
    <property type="protein sequence ID" value="AEZ59554.1"/>
    <property type="molecule type" value="Genomic_DNA"/>
</dbReference>
<evidence type="ECO:0000256" key="2">
    <source>
        <dbReference type="ARBA" id="ARBA00008610"/>
    </source>
</evidence>
<dbReference type="CDD" id="cd19962">
    <property type="entry name" value="PBP1_ABC_RfuA-like"/>
    <property type="match status" value="1"/>
</dbReference>
<sequence length="348" mass="38283">MGGGVMNGAVCVLSALIAVFTCFSCRPAVQDERAVRIAVFVPGFRHDSPVYAMLCDGVERAVTQERATGRSIGLDIIEAGPNQALWREKLAHLAAEQRYRLIVSSNPALPHVLEPILRQFPLQRFLVLDAYAPQEHSLITFRYNQWEQAYLAGHLSALVSASAMRFANADKKIGLIAGQSYPVMTQTIIPAFLAGARAVDPAFEVDVRVVGNWYDAAKSADLARILFHEGVDVMMPICGGANQGVLAAARELGFYVSWFDDNGYARAPGYVVGSSVMEQERLAYEQTLRCIRGELPSAGAWTLGVKDGYVRFIEEDPLYLQTVPEPIRVRQSALLRRIQSGELTLPVR</sequence>
<evidence type="ECO:0000256" key="4">
    <source>
        <dbReference type="ARBA" id="ARBA00022475"/>
    </source>
</evidence>
<reference evidence="11" key="1">
    <citation type="journal article" date="2012" name="PLoS Negl. Trop. Dis.">
        <title>Whole genome sequences of three Treponema pallidum ssp. pertenue strains: yaws and syphilis treponemes differ in less than 0.2% of the genome sequence.</title>
        <authorList>
            <person name="Cejkova D."/>
            <person name="Zobanikova M."/>
            <person name="Chen L."/>
            <person name="Pospisilova P."/>
            <person name="Strouhal M."/>
            <person name="Qin X."/>
            <person name="Mikalova L."/>
            <person name="Norris S.J."/>
            <person name="Muzny D.M."/>
            <person name="Gibbs R.A."/>
            <person name="Fulton L.L."/>
            <person name="Sodergren E."/>
            <person name="Weinstock G.M."/>
            <person name="Smajs D."/>
        </authorList>
    </citation>
    <scope>NUCLEOTIDE SEQUENCE [LARGE SCALE GENOMIC DNA]</scope>
    <source>
        <strain evidence="11">Gauthier</strain>
    </source>
</reference>
<proteinExistence type="inferred from homology"/>
<keyword evidence="5" id="KW-0732">Signal</keyword>
<keyword evidence="3" id="KW-0813">Transport</keyword>